<keyword evidence="2" id="KW-1133">Transmembrane helix</keyword>
<feature type="transmembrane region" description="Helical" evidence="2">
    <location>
        <begin position="175"/>
        <end position="192"/>
    </location>
</feature>
<feature type="transmembrane region" description="Helical" evidence="2">
    <location>
        <begin position="567"/>
        <end position="585"/>
    </location>
</feature>
<feature type="region of interest" description="Disordered" evidence="1">
    <location>
        <begin position="281"/>
        <end position="330"/>
    </location>
</feature>
<feature type="transmembrane region" description="Helical" evidence="2">
    <location>
        <begin position="404"/>
        <end position="427"/>
    </location>
</feature>
<feature type="transmembrane region" description="Helical" evidence="2">
    <location>
        <begin position="86"/>
        <end position="103"/>
    </location>
</feature>
<accession>A0A2P5HWS0</accession>
<feature type="transmembrane region" description="Helical" evidence="2">
    <location>
        <begin position="41"/>
        <end position="60"/>
    </location>
</feature>
<reference evidence="3" key="1">
    <citation type="submission" date="2017-09" db="EMBL/GenBank/DDBJ databases">
        <title>Polyketide synthases of a Diaporthe helianthi virulent isolate.</title>
        <authorList>
            <person name="Baroncelli R."/>
        </authorList>
    </citation>
    <scope>NUCLEOTIDE SEQUENCE [LARGE SCALE GENOMIC DNA]</scope>
    <source>
        <strain evidence="3">7/96</strain>
    </source>
</reference>
<evidence type="ECO:0000256" key="1">
    <source>
        <dbReference type="SAM" id="MobiDB-lite"/>
    </source>
</evidence>
<feature type="transmembrane region" description="Helical" evidence="2">
    <location>
        <begin position="521"/>
        <end position="540"/>
    </location>
</feature>
<feature type="compositionally biased region" description="Basic residues" evidence="1">
    <location>
        <begin position="928"/>
        <end position="949"/>
    </location>
</feature>
<dbReference type="AlphaFoldDB" id="A0A2P5HWS0"/>
<feature type="compositionally biased region" description="Acidic residues" evidence="1">
    <location>
        <begin position="312"/>
        <end position="324"/>
    </location>
</feature>
<feature type="region of interest" description="Disordered" evidence="1">
    <location>
        <begin position="883"/>
        <end position="949"/>
    </location>
</feature>
<dbReference type="InParanoid" id="A0A2P5HWS0"/>
<feature type="compositionally biased region" description="Basic and acidic residues" evidence="1">
    <location>
        <begin position="154"/>
        <end position="163"/>
    </location>
</feature>
<keyword evidence="4" id="KW-1185">Reference proteome</keyword>
<feature type="transmembrane region" description="Helical" evidence="2">
    <location>
        <begin position="433"/>
        <end position="452"/>
    </location>
</feature>
<dbReference type="Proteomes" id="UP000094444">
    <property type="component" value="Unassembled WGS sequence"/>
</dbReference>
<organism evidence="3 4">
    <name type="scientific">Diaporthe helianthi</name>
    <dbReference type="NCBI Taxonomy" id="158607"/>
    <lineage>
        <taxon>Eukaryota</taxon>
        <taxon>Fungi</taxon>
        <taxon>Dikarya</taxon>
        <taxon>Ascomycota</taxon>
        <taxon>Pezizomycotina</taxon>
        <taxon>Sordariomycetes</taxon>
        <taxon>Sordariomycetidae</taxon>
        <taxon>Diaporthales</taxon>
        <taxon>Diaporthaceae</taxon>
        <taxon>Diaporthe</taxon>
    </lineage>
</organism>
<keyword evidence="2" id="KW-0472">Membrane</keyword>
<keyword evidence="2" id="KW-0812">Transmembrane</keyword>
<feature type="region of interest" description="Disordered" evidence="1">
    <location>
        <begin position="142"/>
        <end position="164"/>
    </location>
</feature>
<proteinExistence type="predicted"/>
<gene>
    <name evidence="3" type="ORF">DHEL01_v206914</name>
</gene>
<name>A0A2P5HWS0_DIAHE</name>
<feature type="transmembrane region" description="Helical" evidence="2">
    <location>
        <begin position="373"/>
        <end position="397"/>
    </location>
</feature>
<sequence>MSASQGAFGVLLGLLNCLFPCSLIASSVCIALKSLLDGGSYVSITLNIVFFYHFFHLLLVPSNSKLIANPKPSSFLGRHGDEGDKLLAFFFWLCGLCLQLLGMFRDDTILQSVGTMSSTACLVTILPVTRREAIGAERPALRDTSVGTSDTDAPADHSSKGGDEQVLSTGFGRMLSYYAIIWVFVTSVGLLWSQGATYTSADGILGMPMMVNDTFIVDDTFIVNDTFLVNDTCIVNHTLLNPELITHSIPVPIPVPVPDFIPTTGTPCKVTLTPAPPSPVAKSAWGPAAMPSTPMPTPEATPTALPGVGPEPETEPEPEPEPEPQPETVATPQDSFGAFQLMVELFTSEAKSALSSEIGSVPSWFLNLRIEDQFVACALLLVLVWHLFSPLSVLAVGSEIIPRVFFIGFLCNTLFLLWFLGVIYDILFISSAATFLFLVAIISTAAVLAHLLNMVKVLRSHAAQLPIVMADVLKLAGDVSSLTVDVPALKNSVTEYGTKLDDFMTATAESTSGIHQKFRNLYGLFQGAWALLYLMIMGLYKRLTALESRGRAFATRMTSVDGLIRQLQAFFCLLQFGLAVLYLMIGNLSDRLNALESRVGDSIQKMALLEDWLRHIEASKADLSDIKILQWEMGEARTSFDELQNAQAEDRAHIQKKLQAQLEKLSAKFIEVFGSLQQLQDRVEKFEQETRDNFKRFNERLTDGENARQSTQEQVQATKDDVDQVKGDLVHLDENAKEHRAETNRQHEDAMKAVKEQGTSFDERSQKSAKVIGDLINEKIKALEAGVESKLQKHLQSTDANVGIIRNEVTAEKARQDKRAKHITDVNKAQFETLLTTLDGHMGNAREMLHGNLREFLRQPLFLEFVCTAVQTCLPACLQSLRDESDPEKDGAEVDDAPQPGSSPDAHGDGSSPATPDPAPVEPSSQRSSKKKKKSKSSSSKGKKVSSRY</sequence>
<dbReference type="OrthoDB" id="10686818at2759"/>
<evidence type="ECO:0000313" key="4">
    <source>
        <dbReference type="Proteomes" id="UP000094444"/>
    </source>
</evidence>
<evidence type="ECO:0000313" key="3">
    <source>
        <dbReference type="EMBL" id="POS74694.1"/>
    </source>
</evidence>
<protein>
    <submittedName>
        <fullName evidence="3">Uncharacterized protein</fullName>
    </submittedName>
</protein>
<feature type="compositionally biased region" description="Basic and acidic residues" evidence="1">
    <location>
        <begin position="883"/>
        <end position="892"/>
    </location>
</feature>
<dbReference type="EMBL" id="MAVT02000591">
    <property type="protein sequence ID" value="POS74694.1"/>
    <property type="molecule type" value="Genomic_DNA"/>
</dbReference>
<comment type="caution">
    <text evidence="3">The sequence shown here is derived from an EMBL/GenBank/DDBJ whole genome shotgun (WGS) entry which is preliminary data.</text>
</comment>
<evidence type="ECO:0000256" key="2">
    <source>
        <dbReference type="SAM" id="Phobius"/>
    </source>
</evidence>